<evidence type="ECO:0000256" key="7">
    <source>
        <dbReference type="ARBA" id="ARBA00022771"/>
    </source>
</evidence>
<dbReference type="InterPro" id="IPR017907">
    <property type="entry name" value="Znf_RING_CS"/>
</dbReference>
<feature type="compositionally biased region" description="Basic and acidic residues" evidence="12">
    <location>
        <begin position="7"/>
        <end position="17"/>
    </location>
</feature>
<evidence type="ECO:0000256" key="5">
    <source>
        <dbReference type="ARBA" id="ARBA00022679"/>
    </source>
</evidence>
<reference evidence="16" key="1">
    <citation type="journal article" date="2021" name="Elife">
        <title>Highly contiguous assemblies of 101 drosophilid genomes.</title>
        <authorList>
            <person name="Kim B.Y."/>
            <person name="Wang J.R."/>
            <person name="Miller D.E."/>
            <person name="Barmina O."/>
            <person name="Delaney E."/>
            <person name="Thompson A."/>
            <person name="Comeault A.A."/>
            <person name="Peede D."/>
            <person name="D'Agostino E.R."/>
            <person name="Pelaez J."/>
            <person name="Aguilar J.M."/>
            <person name="Haji D."/>
            <person name="Matsunaga T."/>
            <person name="Armstrong E.E."/>
            <person name="Zych M."/>
            <person name="Ogawa Y."/>
            <person name="Stamenkovic-Radak M."/>
            <person name="Jelic M."/>
            <person name="Veselinovic M.S."/>
            <person name="Tanaskovic M."/>
            <person name="Eric P."/>
            <person name="Gao J.J."/>
            <person name="Katoh T.K."/>
            <person name="Toda M.J."/>
            <person name="Watabe H."/>
            <person name="Watada M."/>
            <person name="Davis J.S."/>
            <person name="Moyle L.C."/>
            <person name="Manoli G."/>
            <person name="Bertolini E."/>
            <person name="Kostal V."/>
            <person name="Hawley R.S."/>
            <person name="Takahashi A."/>
            <person name="Jones C.D."/>
            <person name="Price D.K."/>
            <person name="Whiteman N."/>
            <person name="Kopp A."/>
            <person name="Matute D.R."/>
            <person name="Petrov D.A."/>
        </authorList>
    </citation>
    <scope>NUCLEOTIDE SEQUENCE [LARGE SCALE GENOMIC DNA]</scope>
</reference>
<evidence type="ECO:0000256" key="3">
    <source>
        <dbReference type="ARBA" id="ARBA00004906"/>
    </source>
</evidence>
<dbReference type="GO" id="GO:0005783">
    <property type="term" value="C:endoplasmic reticulum"/>
    <property type="evidence" value="ECO:0007669"/>
    <property type="project" value="InterPro"/>
</dbReference>
<keyword evidence="5" id="KW-0808">Transferase</keyword>
<keyword evidence="8" id="KW-0833">Ubl conjugation pathway</keyword>
<evidence type="ECO:0000313" key="16">
    <source>
        <dbReference type="Proteomes" id="UP001652680"/>
    </source>
</evidence>
<protein>
    <recommendedName>
        <fullName evidence="4">RING-type E3 ubiquitin transferase</fullName>
        <ecNumber evidence="4">2.3.2.27</ecNumber>
    </recommendedName>
</protein>
<dbReference type="PROSITE" id="PS00518">
    <property type="entry name" value="ZF_RING_1"/>
    <property type="match status" value="1"/>
</dbReference>
<dbReference type="SMART" id="SM00184">
    <property type="entry name" value="RING"/>
    <property type="match status" value="1"/>
</dbReference>
<evidence type="ECO:0000256" key="1">
    <source>
        <dbReference type="ARBA" id="ARBA00000900"/>
    </source>
</evidence>
<dbReference type="InterPro" id="IPR013083">
    <property type="entry name" value="Znf_RING/FYVE/PHD"/>
</dbReference>
<evidence type="ECO:0000256" key="2">
    <source>
        <dbReference type="ARBA" id="ARBA00004308"/>
    </source>
</evidence>
<reference evidence="17" key="2">
    <citation type="submission" date="2025-04" db="UniProtKB">
        <authorList>
            <consortium name="RefSeq"/>
        </authorList>
    </citation>
    <scope>IDENTIFICATION</scope>
</reference>
<dbReference type="RefSeq" id="XP_016969811.1">
    <property type="nucleotide sequence ID" value="XM_017114322.1"/>
</dbReference>
<comment type="catalytic activity">
    <reaction evidence="1">
        <text>S-ubiquitinyl-[E2 ubiquitin-conjugating enzyme]-L-cysteine + [acceptor protein]-L-lysine = [E2 ubiquitin-conjugating enzyme]-L-cysteine + N(6)-ubiquitinyl-[acceptor protein]-L-lysine.</text>
        <dbReference type="EC" id="2.3.2.27"/>
    </reaction>
</comment>
<keyword evidence="16" id="KW-1185">Reference proteome</keyword>
<dbReference type="GO" id="GO:0061630">
    <property type="term" value="F:ubiquitin protein ligase activity"/>
    <property type="evidence" value="ECO:0007669"/>
    <property type="project" value="UniProtKB-EC"/>
</dbReference>
<dbReference type="GO" id="GO:0008270">
    <property type="term" value="F:zinc ion binding"/>
    <property type="evidence" value="ECO:0007669"/>
    <property type="project" value="UniProtKB-KW"/>
</dbReference>
<dbReference type="PANTHER" id="PTHR12313">
    <property type="entry name" value="E3 UBIQUITIN-PROTEIN LIGASE RNF5-RELATED"/>
    <property type="match status" value="1"/>
</dbReference>
<dbReference type="AlphaFoldDB" id="A0A6P4E8R3"/>
<dbReference type="PROSITE" id="PS50089">
    <property type="entry name" value="ZF_RING_2"/>
    <property type="match status" value="1"/>
</dbReference>
<evidence type="ECO:0000256" key="11">
    <source>
        <dbReference type="PROSITE-ProRule" id="PRU00175"/>
    </source>
</evidence>
<accession>A0A6P4E8R3</accession>
<reference evidence="15" key="3">
    <citation type="submission" date="2025-05" db="UniProtKB">
        <authorList>
            <consortium name="EnsemblMetazoa"/>
        </authorList>
    </citation>
    <scope>IDENTIFICATION</scope>
</reference>
<evidence type="ECO:0000313" key="17">
    <source>
        <dbReference type="RefSeq" id="XP_016969811.1"/>
    </source>
</evidence>
<dbReference type="GO" id="GO:0006511">
    <property type="term" value="P:ubiquitin-dependent protein catabolic process"/>
    <property type="evidence" value="ECO:0007669"/>
    <property type="project" value="InterPro"/>
</dbReference>
<dbReference type="UniPathway" id="UPA00143"/>
<dbReference type="Proteomes" id="UP001652680">
    <property type="component" value="Unassembled WGS sequence"/>
</dbReference>
<evidence type="ECO:0000256" key="9">
    <source>
        <dbReference type="ARBA" id="ARBA00022833"/>
    </source>
</evidence>
<comment type="subcellular location">
    <subcellularLocation>
        <location evidence="2">Endomembrane system</location>
    </subcellularLocation>
</comment>
<feature type="region of interest" description="Disordered" evidence="12">
    <location>
        <begin position="1"/>
        <end position="20"/>
    </location>
</feature>
<keyword evidence="13" id="KW-0812">Transmembrane</keyword>
<dbReference type="EC" id="2.3.2.27" evidence="4"/>
<organism evidence="17">
    <name type="scientific">Drosophila rhopaloa</name>
    <name type="common">Fruit fly</name>
    <dbReference type="NCBI Taxonomy" id="1041015"/>
    <lineage>
        <taxon>Eukaryota</taxon>
        <taxon>Metazoa</taxon>
        <taxon>Ecdysozoa</taxon>
        <taxon>Arthropoda</taxon>
        <taxon>Hexapoda</taxon>
        <taxon>Insecta</taxon>
        <taxon>Pterygota</taxon>
        <taxon>Neoptera</taxon>
        <taxon>Endopterygota</taxon>
        <taxon>Diptera</taxon>
        <taxon>Brachycera</taxon>
        <taxon>Muscomorpha</taxon>
        <taxon>Ephydroidea</taxon>
        <taxon>Drosophilidae</taxon>
        <taxon>Drosophila</taxon>
        <taxon>Sophophora</taxon>
    </lineage>
</organism>
<dbReference type="OrthoDB" id="6105938at2759"/>
<dbReference type="InterPro" id="IPR045103">
    <property type="entry name" value="RNF5/RNF185-like"/>
</dbReference>
<keyword evidence="9" id="KW-0862">Zinc</keyword>
<name>A0A6P4E8R3_DRORH</name>
<sequence length="190" mass="22185">MALVRQVADKSNQKDTSEESCDSGELLKDQHSFYTCLVCMRTARSPRVGFCGHHFCGKCIRNWIRTQGSRAKCPYCQSRIGENTLITIRQTKITEPTKCCKSIEDHRRRLLMSSEYVRELAILPEAAMFLRGYIEYPPEPMPRIKPLPPQMLLQLSRRPMRRTFMDHTLHQRAMTFIILLFLFAMYQHGV</sequence>
<dbReference type="GeneID" id="108037693"/>
<evidence type="ECO:0000256" key="13">
    <source>
        <dbReference type="SAM" id="Phobius"/>
    </source>
</evidence>
<evidence type="ECO:0000256" key="10">
    <source>
        <dbReference type="ARBA" id="ARBA00023136"/>
    </source>
</evidence>
<dbReference type="InterPro" id="IPR001841">
    <property type="entry name" value="Znf_RING"/>
</dbReference>
<dbReference type="Gene3D" id="3.30.40.10">
    <property type="entry name" value="Zinc/RING finger domain, C3HC4 (zinc finger)"/>
    <property type="match status" value="1"/>
</dbReference>
<evidence type="ECO:0000256" key="8">
    <source>
        <dbReference type="ARBA" id="ARBA00022786"/>
    </source>
</evidence>
<keyword evidence="13" id="KW-1133">Transmembrane helix</keyword>
<dbReference type="Pfam" id="PF13639">
    <property type="entry name" value="zf-RING_2"/>
    <property type="match status" value="1"/>
</dbReference>
<keyword evidence="10 13" id="KW-0472">Membrane</keyword>
<proteinExistence type="predicted"/>
<dbReference type="EnsemblMetazoa" id="XM_017114322.2">
    <property type="protein sequence ID" value="XP_016969811.1"/>
    <property type="gene ID" value="LOC108037693"/>
</dbReference>
<evidence type="ECO:0000256" key="12">
    <source>
        <dbReference type="SAM" id="MobiDB-lite"/>
    </source>
</evidence>
<feature type="transmembrane region" description="Helical" evidence="13">
    <location>
        <begin position="169"/>
        <end position="186"/>
    </location>
</feature>
<evidence type="ECO:0000256" key="6">
    <source>
        <dbReference type="ARBA" id="ARBA00022723"/>
    </source>
</evidence>
<keyword evidence="6" id="KW-0479">Metal-binding</keyword>
<evidence type="ECO:0000256" key="4">
    <source>
        <dbReference type="ARBA" id="ARBA00012483"/>
    </source>
</evidence>
<comment type="pathway">
    <text evidence="3">Protein modification; protein ubiquitination.</text>
</comment>
<feature type="domain" description="RING-type" evidence="14">
    <location>
        <begin position="36"/>
        <end position="77"/>
    </location>
</feature>
<gene>
    <name evidence="17" type="primary">LOC108037693</name>
    <name evidence="15" type="synonym">108037693</name>
</gene>
<evidence type="ECO:0000313" key="15">
    <source>
        <dbReference type="EnsemblMetazoa" id="XP_016969811.1"/>
    </source>
</evidence>
<dbReference type="GO" id="GO:0016567">
    <property type="term" value="P:protein ubiquitination"/>
    <property type="evidence" value="ECO:0007669"/>
    <property type="project" value="UniProtKB-UniPathway"/>
</dbReference>
<evidence type="ECO:0000259" key="14">
    <source>
        <dbReference type="PROSITE" id="PS50089"/>
    </source>
</evidence>
<keyword evidence="7 11" id="KW-0863">Zinc-finger</keyword>
<dbReference type="SUPFAM" id="SSF57850">
    <property type="entry name" value="RING/U-box"/>
    <property type="match status" value="1"/>
</dbReference>